<dbReference type="EMBL" id="JACHNU010000001">
    <property type="protein sequence ID" value="MBB4660749.1"/>
    <property type="molecule type" value="Genomic_DNA"/>
</dbReference>
<accession>A0A840I788</accession>
<dbReference type="Proteomes" id="UP000585272">
    <property type="component" value="Unassembled WGS sequence"/>
</dbReference>
<dbReference type="RefSeq" id="WP_183338337.1">
    <property type="nucleotide sequence ID" value="NZ_JACHNU010000001.1"/>
</dbReference>
<comment type="caution">
    <text evidence="1">The sequence shown here is derived from an EMBL/GenBank/DDBJ whole genome shotgun (WGS) entry which is preliminary data.</text>
</comment>
<keyword evidence="2" id="KW-1185">Reference proteome</keyword>
<reference evidence="1 2" key="1">
    <citation type="submission" date="2020-08" db="EMBL/GenBank/DDBJ databases">
        <title>Genomic Encyclopedia of Archaeal and Bacterial Type Strains, Phase II (KMG-II): from individual species to whole genera.</title>
        <authorList>
            <person name="Goeker M."/>
        </authorList>
    </citation>
    <scope>NUCLEOTIDE SEQUENCE [LARGE SCALE GENOMIC DNA]</scope>
    <source>
        <strain evidence="1 2">DSM 23288</strain>
    </source>
</reference>
<gene>
    <name evidence="1" type="ORF">BDZ31_000322</name>
</gene>
<name>A0A840I788_9ACTN</name>
<evidence type="ECO:0000313" key="2">
    <source>
        <dbReference type="Proteomes" id="UP000585272"/>
    </source>
</evidence>
<organism evidence="1 2">
    <name type="scientific">Conexibacter arvalis</name>
    <dbReference type="NCBI Taxonomy" id="912552"/>
    <lineage>
        <taxon>Bacteria</taxon>
        <taxon>Bacillati</taxon>
        <taxon>Actinomycetota</taxon>
        <taxon>Thermoleophilia</taxon>
        <taxon>Solirubrobacterales</taxon>
        <taxon>Conexibacteraceae</taxon>
        <taxon>Conexibacter</taxon>
    </lineage>
</organism>
<evidence type="ECO:0000313" key="1">
    <source>
        <dbReference type="EMBL" id="MBB4660749.1"/>
    </source>
</evidence>
<protein>
    <submittedName>
        <fullName evidence="1">Uncharacterized protein</fullName>
    </submittedName>
</protein>
<dbReference type="AlphaFoldDB" id="A0A840I788"/>
<sequence>MLYQFSRAMYRALAEGISDSPGACANDRSNHVRVLHACEATLERMATDRWYFAKPTRSLIRELRPYFPLSEQAHMNSIVEQYLSLADEAIEEQFESGYDFAGNRLCCRAMTRKGTPCQRLPHPRNGYCPSHQHLADADELDHTRVAVAA</sequence>
<proteinExistence type="predicted"/>